<feature type="region of interest" description="Disordered" evidence="1">
    <location>
        <begin position="1"/>
        <end position="31"/>
    </location>
</feature>
<protein>
    <submittedName>
        <fullName evidence="2">Uncharacterized protein</fullName>
    </submittedName>
</protein>
<dbReference type="EMBL" id="CAUYUJ010019660">
    <property type="protein sequence ID" value="CAK0892749.1"/>
    <property type="molecule type" value="Genomic_DNA"/>
</dbReference>
<feature type="region of interest" description="Disordered" evidence="1">
    <location>
        <begin position="188"/>
        <end position="212"/>
    </location>
</feature>
<name>A0ABN9X4B4_9DINO</name>
<dbReference type="Proteomes" id="UP001189429">
    <property type="component" value="Unassembled WGS sequence"/>
</dbReference>
<sequence length="212" mass="23152">MMTRRSARMSRIGAGAPPPRAPGRGVQCGSKQPARPSEFPCFCTFPLPCLLRAPRPLPRVSVHSASMAAGNCGAGTAPRMKASNVGLLAKMRFRSPMPLRRQNCLIATMGESATTPGWRQEQRLEARGCACVARGGRAAAHGARKRRQRLSLSRDGTACLMLLPAYLRTTFQKQVRAPKKVSKQCRTRIASQGPTRENPQLTAPLDTRNSFW</sequence>
<proteinExistence type="predicted"/>
<gene>
    <name evidence="2" type="ORF">PCOR1329_LOCUS72324</name>
</gene>
<feature type="compositionally biased region" description="Polar residues" evidence="1">
    <location>
        <begin position="189"/>
        <end position="212"/>
    </location>
</feature>
<evidence type="ECO:0000256" key="1">
    <source>
        <dbReference type="SAM" id="MobiDB-lite"/>
    </source>
</evidence>
<evidence type="ECO:0000313" key="2">
    <source>
        <dbReference type="EMBL" id="CAK0892749.1"/>
    </source>
</evidence>
<accession>A0ABN9X4B4</accession>
<reference evidence="2" key="1">
    <citation type="submission" date="2023-10" db="EMBL/GenBank/DDBJ databases">
        <authorList>
            <person name="Chen Y."/>
            <person name="Shah S."/>
            <person name="Dougan E. K."/>
            <person name="Thang M."/>
            <person name="Chan C."/>
        </authorList>
    </citation>
    <scope>NUCLEOTIDE SEQUENCE [LARGE SCALE GENOMIC DNA]</scope>
</reference>
<comment type="caution">
    <text evidence="2">The sequence shown here is derived from an EMBL/GenBank/DDBJ whole genome shotgun (WGS) entry which is preliminary data.</text>
</comment>
<evidence type="ECO:0000313" key="3">
    <source>
        <dbReference type="Proteomes" id="UP001189429"/>
    </source>
</evidence>
<keyword evidence="3" id="KW-1185">Reference proteome</keyword>
<organism evidence="2 3">
    <name type="scientific">Prorocentrum cordatum</name>
    <dbReference type="NCBI Taxonomy" id="2364126"/>
    <lineage>
        <taxon>Eukaryota</taxon>
        <taxon>Sar</taxon>
        <taxon>Alveolata</taxon>
        <taxon>Dinophyceae</taxon>
        <taxon>Prorocentrales</taxon>
        <taxon>Prorocentraceae</taxon>
        <taxon>Prorocentrum</taxon>
    </lineage>
</organism>